<gene>
    <name evidence="1" type="ORF">EV182_006849</name>
</gene>
<organism evidence="1 2">
    <name type="scientific">Spiromyces aspiralis</name>
    <dbReference type="NCBI Taxonomy" id="68401"/>
    <lineage>
        <taxon>Eukaryota</taxon>
        <taxon>Fungi</taxon>
        <taxon>Fungi incertae sedis</taxon>
        <taxon>Zoopagomycota</taxon>
        <taxon>Kickxellomycotina</taxon>
        <taxon>Kickxellomycetes</taxon>
        <taxon>Kickxellales</taxon>
        <taxon>Kickxellaceae</taxon>
        <taxon>Spiromyces</taxon>
    </lineage>
</organism>
<dbReference type="Proteomes" id="UP001145114">
    <property type="component" value="Unassembled WGS sequence"/>
</dbReference>
<accession>A0ACC1H8R0</accession>
<keyword evidence="2" id="KW-1185">Reference proteome</keyword>
<protein>
    <submittedName>
        <fullName evidence="1">Uncharacterized protein</fullName>
    </submittedName>
</protein>
<proteinExistence type="predicted"/>
<evidence type="ECO:0000313" key="2">
    <source>
        <dbReference type="Proteomes" id="UP001145114"/>
    </source>
</evidence>
<reference evidence="1" key="1">
    <citation type="submission" date="2022-06" db="EMBL/GenBank/DDBJ databases">
        <title>Phylogenomic reconstructions and comparative analyses of Kickxellomycotina fungi.</title>
        <authorList>
            <person name="Reynolds N.K."/>
            <person name="Stajich J.E."/>
            <person name="Barry K."/>
            <person name="Grigoriev I.V."/>
            <person name="Crous P."/>
            <person name="Smith M.E."/>
        </authorList>
    </citation>
    <scope>NUCLEOTIDE SEQUENCE</scope>
    <source>
        <strain evidence="1">RSA 2271</strain>
    </source>
</reference>
<feature type="non-terminal residue" evidence="1">
    <location>
        <position position="146"/>
    </location>
</feature>
<evidence type="ECO:0000313" key="1">
    <source>
        <dbReference type="EMBL" id="KAJ1672606.1"/>
    </source>
</evidence>
<name>A0ACC1H8R0_9FUNG</name>
<dbReference type="EMBL" id="JAMZIH010008102">
    <property type="protein sequence ID" value="KAJ1672606.1"/>
    <property type="molecule type" value="Genomic_DNA"/>
</dbReference>
<sequence>MLEKLYDFAPPITDTINSSIPVVDNGCGSGSSSSSSSGIGNNGSDIVDKLLATPSTAAATSNNGGSVVQQQQQQQHLLPSLASSQIGDMIDIFATVATDAPSDSVCAINNGNTAAAATVTNSDDAAVSSLPLAASLGGALNDLDLS</sequence>
<comment type="caution">
    <text evidence="1">The sequence shown here is derived from an EMBL/GenBank/DDBJ whole genome shotgun (WGS) entry which is preliminary data.</text>
</comment>